<reference evidence="3" key="2">
    <citation type="submission" date="2021-02" db="EMBL/GenBank/DDBJ databases">
        <authorList>
            <person name="Kimball J.A."/>
            <person name="Haas M.W."/>
            <person name="Macchietto M."/>
            <person name="Kono T."/>
            <person name="Duquette J."/>
            <person name="Shao M."/>
        </authorList>
    </citation>
    <scope>NUCLEOTIDE SEQUENCE</scope>
    <source>
        <tissue evidence="3">Fresh leaf tissue</tissue>
    </source>
</reference>
<dbReference type="OrthoDB" id="695887at2759"/>
<evidence type="ECO:0000256" key="2">
    <source>
        <dbReference type="SAM" id="Phobius"/>
    </source>
</evidence>
<keyword evidence="2" id="KW-0812">Transmembrane</keyword>
<organism evidence="3 4">
    <name type="scientific">Zizania palustris</name>
    <name type="common">Northern wild rice</name>
    <dbReference type="NCBI Taxonomy" id="103762"/>
    <lineage>
        <taxon>Eukaryota</taxon>
        <taxon>Viridiplantae</taxon>
        <taxon>Streptophyta</taxon>
        <taxon>Embryophyta</taxon>
        <taxon>Tracheophyta</taxon>
        <taxon>Spermatophyta</taxon>
        <taxon>Magnoliopsida</taxon>
        <taxon>Liliopsida</taxon>
        <taxon>Poales</taxon>
        <taxon>Poaceae</taxon>
        <taxon>BOP clade</taxon>
        <taxon>Oryzoideae</taxon>
        <taxon>Oryzeae</taxon>
        <taxon>Zizaniinae</taxon>
        <taxon>Zizania</taxon>
    </lineage>
</organism>
<keyword evidence="4" id="KW-1185">Reference proteome</keyword>
<dbReference type="Proteomes" id="UP000729402">
    <property type="component" value="Unassembled WGS sequence"/>
</dbReference>
<accession>A0A8J5T319</accession>
<dbReference type="AlphaFoldDB" id="A0A8J5T319"/>
<protein>
    <submittedName>
        <fullName evidence="3">Uncharacterized protein</fullName>
    </submittedName>
</protein>
<gene>
    <name evidence="3" type="ORF">GUJ93_ZPchr0006g43721</name>
</gene>
<sequence length="204" mass="21239">MAKPSPAALHTPRLRSSRTFVGSSSAPKLPLPRDVKAVAKCLDYDDNFAFPDSPDVLGAPDDDLAPLLELPDPGDSSSSTLISANPDDAVTASADSALAEVVAPADSTEEPLPEQINLVLAELHGARDLSPRSKRLLAALAEVAAAELSSTATALRLRRAAFWGKVRVGVLAATVAVVAAVDIALAVVLMARRGNDHYHVLPPT</sequence>
<evidence type="ECO:0000313" key="4">
    <source>
        <dbReference type="Proteomes" id="UP000729402"/>
    </source>
</evidence>
<keyword evidence="2" id="KW-0472">Membrane</keyword>
<comment type="caution">
    <text evidence="3">The sequence shown here is derived from an EMBL/GenBank/DDBJ whole genome shotgun (WGS) entry which is preliminary data.</text>
</comment>
<evidence type="ECO:0000313" key="3">
    <source>
        <dbReference type="EMBL" id="KAG8072985.1"/>
    </source>
</evidence>
<reference evidence="3" key="1">
    <citation type="journal article" date="2021" name="bioRxiv">
        <title>Whole Genome Assembly and Annotation of Northern Wild Rice, Zizania palustris L., Supports a Whole Genome Duplication in the Zizania Genus.</title>
        <authorList>
            <person name="Haas M."/>
            <person name="Kono T."/>
            <person name="Macchietto M."/>
            <person name="Millas R."/>
            <person name="McGilp L."/>
            <person name="Shao M."/>
            <person name="Duquette J."/>
            <person name="Hirsch C.N."/>
            <person name="Kimball J."/>
        </authorList>
    </citation>
    <scope>NUCLEOTIDE SEQUENCE</scope>
    <source>
        <tissue evidence="3">Fresh leaf tissue</tissue>
    </source>
</reference>
<feature type="transmembrane region" description="Helical" evidence="2">
    <location>
        <begin position="169"/>
        <end position="191"/>
    </location>
</feature>
<proteinExistence type="predicted"/>
<name>A0A8J5T319_ZIZPA</name>
<feature type="compositionally biased region" description="Polar residues" evidence="1">
    <location>
        <begin position="17"/>
        <end position="26"/>
    </location>
</feature>
<keyword evidence="2" id="KW-1133">Transmembrane helix</keyword>
<dbReference type="EMBL" id="JAAALK010000283">
    <property type="protein sequence ID" value="KAG8072985.1"/>
    <property type="molecule type" value="Genomic_DNA"/>
</dbReference>
<feature type="region of interest" description="Disordered" evidence="1">
    <location>
        <begin position="1"/>
        <end position="30"/>
    </location>
</feature>
<evidence type="ECO:0000256" key="1">
    <source>
        <dbReference type="SAM" id="MobiDB-lite"/>
    </source>
</evidence>